<evidence type="ECO:0000313" key="10">
    <source>
        <dbReference type="EMBL" id="PIS14626.1"/>
    </source>
</evidence>
<comment type="similarity">
    <text evidence="2">Belongs to the type II topoisomerase GyrB family.</text>
</comment>
<comment type="catalytic activity">
    <reaction evidence="1">
        <text>ATP-dependent breakage, passage and rejoining of double-stranded DNA.</text>
        <dbReference type="EC" id="5.6.2.2"/>
    </reaction>
</comment>
<keyword evidence="6" id="KW-0799">Topoisomerase</keyword>
<dbReference type="GO" id="GO:0003918">
    <property type="term" value="F:DNA topoisomerase type II (double strand cut, ATP-hydrolyzing) activity"/>
    <property type="evidence" value="ECO:0007669"/>
    <property type="project" value="UniProtKB-EC"/>
</dbReference>
<proteinExistence type="inferred from homology"/>
<evidence type="ECO:0000256" key="1">
    <source>
        <dbReference type="ARBA" id="ARBA00000185"/>
    </source>
</evidence>
<dbReference type="Pfam" id="PF02518">
    <property type="entry name" value="HATPase_c"/>
    <property type="match status" value="1"/>
</dbReference>
<dbReference type="Gene3D" id="3.30.565.10">
    <property type="entry name" value="Histidine kinase-like ATPase, C-terminal domain"/>
    <property type="match status" value="1"/>
</dbReference>
<keyword evidence="7" id="KW-0238">DNA-binding</keyword>
<comment type="caution">
    <text evidence="10">The sequence shown here is derived from an EMBL/GenBank/DDBJ whole genome shotgun (WGS) entry which is preliminary data.</text>
</comment>
<evidence type="ECO:0000256" key="6">
    <source>
        <dbReference type="ARBA" id="ARBA00023029"/>
    </source>
</evidence>
<evidence type="ECO:0000256" key="5">
    <source>
        <dbReference type="ARBA" id="ARBA00022840"/>
    </source>
</evidence>
<feature type="non-terminal residue" evidence="10">
    <location>
        <position position="201"/>
    </location>
</feature>
<evidence type="ECO:0000313" key="11">
    <source>
        <dbReference type="Proteomes" id="UP000230775"/>
    </source>
</evidence>
<sequence>MADDFTKDYNAQSIQVLEGLEPVRKRPGMYIGSTDAKGYRHLIIEIIDNSLDEAIAGFAKNIWVTLLADGRAMVTDDGRGIPIEINPKYKKSALELAMTKLHAGAKFDGRAYQASGGLHGVGASVVNALSSFMRVEVRRNGKTYFQEYKYGDPVWPVAELDRKNEKAMENRAESLSPVPLPETGTTTIFLPDKKVFPDLTW</sequence>
<dbReference type="Proteomes" id="UP000230775">
    <property type="component" value="Unassembled WGS sequence"/>
</dbReference>
<evidence type="ECO:0000256" key="4">
    <source>
        <dbReference type="ARBA" id="ARBA00022741"/>
    </source>
</evidence>
<evidence type="ECO:0000256" key="8">
    <source>
        <dbReference type="ARBA" id="ARBA00023235"/>
    </source>
</evidence>
<dbReference type="PANTHER" id="PTHR45866">
    <property type="entry name" value="DNA GYRASE/TOPOISOMERASE SUBUNIT B"/>
    <property type="match status" value="1"/>
</dbReference>
<dbReference type="GO" id="GO:0003677">
    <property type="term" value="F:DNA binding"/>
    <property type="evidence" value="ECO:0007669"/>
    <property type="project" value="UniProtKB-KW"/>
</dbReference>
<dbReference type="EMBL" id="PEZI01000036">
    <property type="protein sequence ID" value="PIS14626.1"/>
    <property type="molecule type" value="Genomic_DNA"/>
</dbReference>
<keyword evidence="5" id="KW-0067">ATP-binding</keyword>
<keyword evidence="8 10" id="KW-0413">Isomerase</keyword>
<reference evidence="11" key="1">
    <citation type="submission" date="2017-09" db="EMBL/GenBank/DDBJ databases">
        <title>Depth-based differentiation of microbial function through sediment-hosted aquifers and enrichment of novel symbionts in the deep terrestrial subsurface.</title>
        <authorList>
            <person name="Probst A.J."/>
            <person name="Ladd B."/>
            <person name="Jarett J.K."/>
            <person name="Geller-Mcgrath D.E."/>
            <person name="Sieber C.M.K."/>
            <person name="Emerson J.B."/>
            <person name="Anantharaman K."/>
            <person name="Thomas B.C."/>
            <person name="Malmstrom R."/>
            <person name="Stieglmeier M."/>
            <person name="Klingl A."/>
            <person name="Woyke T."/>
            <person name="Ryan C.M."/>
            <person name="Banfield J.F."/>
        </authorList>
    </citation>
    <scope>NUCLEOTIDE SEQUENCE [LARGE SCALE GENOMIC DNA]</scope>
</reference>
<evidence type="ECO:0000256" key="3">
    <source>
        <dbReference type="ARBA" id="ARBA00012895"/>
    </source>
</evidence>
<dbReference type="SUPFAM" id="SSF55874">
    <property type="entry name" value="ATPase domain of HSP90 chaperone/DNA topoisomerase II/histidine kinase"/>
    <property type="match status" value="1"/>
</dbReference>
<dbReference type="PRINTS" id="PR00418">
    <property type="entry name" value="TPI2FAMILY"/>
</dbReference>
<dbReference type="InterPro" id="IPR003594">
    <property type="entry name" value="HATPase_dom"/>
</dbReference>
<keyword evidence="4" id="KW-0547">Nucleotide-binding</keyword>
<organism evidence="10 11">
    <name type="scientific">Candidatus Shapirobacteria bacterium CG09_land_8_20_14_0_10_39_12</name>
    <dbReference type="NCBI Taxonomy" id="1974885"/>
    <lineage>
        <taxon>Bacteria</taxon>
        <taxon>Candidatus Shapironibacteriota</taxon>
    </lineage>
</organism>
<evidence type="ECO:0000256" key="7">
    <source>
        <dbReference type="ARBA" id="ARBA00023125"/>
    </source>
</evidence>
<dbReference type="EC" id="5.6.2.2" evidence="3"/>
<dbReference type="SMART" id="SM00387">
    <property type="entry name" value="HATPase_c"/>
    <property type="match status" value="1"/>
</dbReference>
<protein>
    <recommendedName>
        <fullName evidence="3">DNA topoisomerase (ATP-hydrolyzing)</fullName>
        <ecNumber evidence="3">5.6.2.2</ecNumber>
    </recommendedName>
</protein>
<feature type="domain" description="Histidine kinase/HSP90-like ATPase" evidence="9">
    <location>
        <begin position="34"/>
        <end position="195"/>
    </location>
</feature>
<evidence type="ECO:0000256" key="2">
    <source>
        <dbReference type="ARBA" id="ARBA00010708"/>
    </source>
</evidence>
<name>A0A2H0WPP9_9BACT</name>
<gene>
    <name evidence="10" type="ORF">COT64_01610</name>
</gene>
<dbReference type="AlphaFoldDB" id="A0A2H0WPP9"/>
<dbReference type="PANTHER" id="PTHR45866:SF1">
    <property type="entry name" value="DNA GYRASE SUBUNIT B, MITOCHONDRIAL"/>
    <property type="match status" value="1"/>
</dbReference>
<dbReference type="InterPro" id="IPR036890">
    <property type="entry name" value="HATPase_C_sf"/>
</dbReference>
<dbReference type="GO" id="GO:0005524">
    <property type="term" value="F:ATP binding"/>
    <property type="evidence" value="ECO:0007669"/>
    <property type="project" value="UniProtKB-KW"/>
</dbReference>
<evidence type="ECO:0000259" key="9">
    <source>
        <dbReference type="SMART" id="SM00387"/>
    </source>
</evidence>
<accession>A0A2H0WPP9</accession>